<evidence type="ECO:0000313" key="2">
    <source>
        <dbReference type="EMBL" id="QJB00059.1"/>
    </source>
</evidence>
<evidence type="ECO:0000313" key="3">
    <source>
        <dbReference type="EMBL" id="QJB01758.1"/>
    </source>
</evidence>
<protein>
    <submittedName>
        <fullName evidence="2">Uncharacterized protein</fullName>
    </submittedName>
</protein>
<dbReference type="EMBL" id="MT143679">
    <property type="protein sequence ID" value="QJB00059.1"/>
    <property type="molecule type" value="Genomic_DNA"/>
</dbReference>
<accession>A0A6M3M5K9</accession>
<gene>
    <name evidence="2" type="ORF">MM171A00709_0024</name>
    <name evidence="3" type="ORF">MM171B02032_0005</name>
</gene>
<reference evidence="2" key="1">
    <citation type="submission" date="2020-03" db="EMBL/GenBank/DDBJ databases">
        <title>The deep terrestrial virosphere.</title>
        <authorList>
            <person name="Holmfeldt K."/>
            <person name="Nilsson E."/>
            <person name="Simone D."/>
            <person name="Lopez-Fernandez M."/>
            <person name="Wu X."/>
            <person name="de Brujin I."/>
            <person name="Lundin D."/>
            <person name="Andersson A."/>
            <person name="Bertilsson S."/>
            <person name="Dopson M."/>
        </authorList>
    </citation>
    <scope>NUCLEOTIDE SEQUENCE</scope>
    <source>
        <strain evidence="2">MM171A00709</strain>
        <strain evidence="3">MM171B02032</strain>
    </source>
</reference>
<name>A0A6M3M5K9_9ZZZZ</name>
<proteinExistence type="predicted"/>
<sequence>MEFSELTEATQVLLNTIQSESSSMKANLELMMGRCKTEEELRRMLSRLLDGSLKSLAGAISELKYPVIILELEDEHPCDSCVVVRLDPGEHCGGCVNEARRGDWIPPESRDPPPYIDVDECSAEEDLSEE</sequence>
<dbReference type="EMBL" id="MT143731">
    <property type="protein sequence ID" value="QJB01758.1"/>
    <property type="molecule type" value="Genomic_DNA"/>
</dbReference>
<feature type="compositionally biased region" description="Acidic residues" evidence="1">
    <location>
        <begin position="117"/>
        <end position="130"/>
    </location>
</feature>
<evidence type="ECO:0000256" key="1">
    <source>
        <dbReference type="SAM" id="MobiDB-lite"/>
    </source>
</evidence>
<organism evidence="2">
    <name type="scientific">viral metagenome</name>
    <dbReference type="NCBI Taxonomy" id="1070528"/>
    <lineage>
        <taxon>unclassified sequences</taxon>
        <taxon>metagenomes</taxon>
        <taxon>organismal metagenomes</taxon>
    </lineage>
</organism>
<dbReference type="AlphaFoldDB" id="A0A6M3M5K9"/>
<feature type="region of interest" description="Disordered" evidence="1">
    <location>
        <begin position="103"/>
        <end position="130"/>
    </location>
</feature>